<dbReference type="InterPro" id="IPR017853">
    <property type="entry name" value="GH"/>
</dbReference>
<dbReference type="PANTHER" id="PTHR42767">
    <property type="entry name" value="ENDO-BETA-1,6-GALACTANASE"/>
    <property type="match status" value="1"/>
</dbReference>
<keyword evidence="3" id="KW-1185">Reference proteome</keyword>
<dbReference type="Gene3D" id="3.20.20.80">
    <property type="entry name" value="Glycosidases"/>
    <property type="match status" value="1"/>
</dbReference>
<dbReference type="Pfam" id="PF14587">
    <property type="entry name" value="Glyco_hydr_30_2"/>
    <property type="match status" value="1"/>
</dbReference>
<dbReference type="EMBL" id="JBHUME010000002">
    <property type="protein sequence ID" value="MFD2611309.1"/>
    <property type="molecule type" value="Genomic_DNA"/>
</dbReference>
<organism evidence="2 3">
    <name type="scientific">Paenibacillus gansuensis</name>
    <dbReference type="NCBI Taxonomy" id="306542"/>
    <lineage>
        <taxon>Bacteria</taxon>
        <taxon>Bacillati</taxon>
        <taxon>Bacillota</taxon>
        <taxon>Bacilli</taxon>
        <taxon>Bacillales</taxon>
        <taxon>Paenibacillaceae</taxon>
        <taxon>Paenibacillus</taxon>
    </lineage>
</organism>
<evidence type="ECO:0000313" key="2">
    <source>
        <dbReference type="EMBL" id="MFD2611309.1"/>
    </source>
</evidence>
<protein>
    <submittedName>
        <fullName evidence="2">Glycoside hydrolase</fullName>
    </submittedName>
</protein>
<dbReference type="InterPro" id="IPR039514">
    <property type="entry name" value="6GAL-like"/>
</dbReference>
<dbReference type="SUPFAM" id="SSF51445">
    <property type="entry name" value="(Trans)glycosidases"/>
    <property type="match status" value="1"/>
</dbReference>
<dbReference type="PANTHER" id="PTHR42767:SF1">
    <property type="entry name" value="ENDO-BETA-1,6-GALACTANASE-LIKE DOMAIN-CONTAINING PROTEIN"/>
    <property type="match status" value="1"/>
</dbReference>
<evidence type="ECO:0000259" key="1">
    <source>
        <dbReference type="Pfam" id="PF14587"/>
    </source>
</evidence>
<dbReference type="RefSeq" id="WP_377599808.1">
    <property type="nucleotide sequence ID" value="NZ_JBHUME010000002.1"/>
</dbReference>
<accession>A0ABW5P8G3</accession>
<evidence type="ECO:0000313" key="3">
    <source>
        <dbReference type="Proteomes" id="UP001597541"/>
    </source>
</evidence>
<dbReference type="GO" id="GO:0016787">
    <property type="term" value="F:hydrolase activity"/>
    <property type="evidence" value="ECO:0007669"/>
    <property type="project" value="UniProtKB-KW"/>
</dbReference>
<dbReference type="Gene3D" id="2.60.120.260">
    <property type="entry name" value="Galactose-binding domain-like"/>
    <property type="match status" value="2"/>
</dbReference>
<proteinExistence type="predicted"/>
<gene>
    <name evidence="2" type="ORF">ACFSUF_02605</name>
</gene>
<dbReference type="Proteomes" id="UP001597541">
    <property type="component" value="Unassembled WGS sequence"/>
</dbReference>
<reference evidence="3" key="1">
    <citation type="journal article" date="2019" name="Int. J. Syst. Evol. Microbiol.">
        <title>The Global Catalogue of Microorganisms (GCM) 10K type strain sequencing project: providing services to taxonomists for standard genome sequencing and annotation.</title>
        <authorList>
            <consortium name="The Broad Institute Genomics Platform"/>
            <consortium name="The Broad Institute Genome Sequencing Center for Infectious Disease"/>
            <person name="Wu L."/>
            <person name="Ma J."/>
        </authorList>
    </citation>
    <scope>NUCLEOTIDE SEQUENCE [LARGE SCALE GENOMIC DNA]</scope>
    <source>
        <strain evidence="3">KCTC 3950</strain>
    </source>
</reference>
<keyword evidence="2" id="KW-0378">Hydrolase</keyword>
<name>A0ABW5P8G3_9BACL</name>
<feature type="domain" description="Endo-beta-1,6-galactanase-like" evidence="1">
    <location>
        <begin position="282"/>
        <end position="624"/>
    </location>
</feature>
<comment type="caution">
    <text evidence="2">The sequence shown here is derived from an EMBL/GenBank/DDBJ whole genome shotgun (WGS) entry which is preliminary data.</text>
</comment>
<dbReference type="InterPro" id="IPR039743">
    <property type="entry name" value="6GAL/EXGAL"/>
</dbReference>
<sequence>MRGHELNIDDEQIGTGIHQVQYQRIGNDYQWDYVKSPHCTNRHMHISDTADAWAKVRFAGHEISLHGVLGPDCGIASVCIDGRQEELVDYYSTEISGESLIYRSRELAEGLHEIMIRVTGTKHPSSGGTAVTIDRFAVRMAAPCSVIDISSSTAGTGMNELNYNPDHWGQEECDDSYGGDVLLSGHVGAEISFAFTGIQVQLYGRTGPDQGIMLISVDDGPPLTVDCRSETTRGNVLLYTSEPLPQAEHRLIASVTGETSGTGRSIAIDRVAVSSAAAMVTQIFIATARRFQAIESFGASSGWSIDPIGEHWQEEHKSRIADLLYSQDKGIGLSGFRFYIGAGSTIVDAEDFHDPFRRVEVFQEEANGPYDWTRQAGQQWMMQAAKARGVREFTAFTHSPPYWMTKNGRTRPAAGPDTTNLKEGYERPYARFLADVLEHFRDEENLPFDYICPINEPGWPWDNAHEEGNRSSNDDMIRIINALYDELQDRHLPVRIAAPEAATIGHLTDLGYLDELYGNEEVRAKLSQMICGHSYFSDNFEKEAVPLRRRTRKALDAYPDHAYWQTEYCFIGRGNGQTRDYGMTPALWLAKLVHLDLTILHSAAWHWWLSVSPGNFDFKDGLLYTDWIQPGDPENIIESKMLWALGNFSKFIRPGSRRVALTGPEHSTGFLASAYIDETNQSVIAVAVNDTCNERPLLLHVAGMQIASITAYITSDEPDCNLKPVLCAQGEPFTVPPLSVVTLVMKY</sequence>